<evidence type="ECO:0000256" key="9">
    <source>
        <dbReference type="ARBA" id="ARBA00023047"/>
    </source>
</evidence>
<evidence type="ECO:0000256" key="6">
    <source>
        <dbReference type="ARBA" id="ARBA00022692"/>
    </source>
</evidence>
<evidence type="ECO:0000256" key="3">
    <source>
        <dbReference type="ARBA" id="ARBA00022448"/>
    </source>
</evidence>
<name>A0ABP3EI15_9GAMM</name>
<comment type="similarity">
    <text evidence="2 11">Belongs to the ABC-2 integral membrane protein family.</text>
</comment>
<reference evidence="14" key="1">
    <citation type="journal article" date="2019" name="Int. J. Syst. Evol. Microbiol.">
        <title>The Global Catalogue of Microorganisms (GCM) 10K type strain sequencing project: providing services to taxonomists for standard genome sequencing and annotation.</title>
        <authorList>
            <consortium name="The Broad Institute Genomics Platform"/>
            <consortium name="The Broad Institute Genome Sequencing Center for Infectious Disease"/>
            <person name="Wu L."/>
            <person name="Ma J."/>
        </authorList>
    </citation>
    <scope>NUCLEOTIDE SEQUENCE [LARGE SCALE GENOMIC DNA]</scope>
    <source>
        <strain evidence="14">JCM 16242</strain>
    </source>
</reference>
<evidence type="ECO:0000256" key="7">
    <source>
        <dbReference type="ARBA" id="ARBA00022903"/>
    </source>
</evidence>
<comment type="caution">
    <text evidence="13">The sequence shown here is derived from an EMBL/GenBank/DDBJ whole genome shotgun (WGS) entry which is preliminary data.</text>
</comment>
<dbReference type="InterPro" id="IPR013525">
    <property type="entry name" value="ABC2_TM"/>
</dbReference>
<evidence type="ECO:0000256" key="1">
    <source>
        <dbReference type="ARBA" id="ARBA00004651"/>
    </source>
</evidence>
<organism evidence="13 14">
    <name type="scientific">Rhodanobacter caeni</name>
    <dbReference type="NCBI Taxonomy" id="657654"/>
    <lineage>
        <taxon>Bacteria</taxon>
        <taxon>Pseudomonadati</taxon>
        <taxon>Pseudomonadota</taxon>
        <taxon>Gammaproteobacteria</taxon>
        <taxon>Lysobacterales</taxon>
        <taxon>Rhodanobacteraceae</taxon>
        <taxon>Rhodanobacter</taxon>
    </lineage>
</organism>
<feature type="transmembrane region" description="Helical" evidence="11">
    <location>
        <begin position="183"/>
        <end position="200"/>
    </location>
</feature>
<keyword evidence="3 11" id="KW-0813">Transport</keyword>
<dbReference type="PANTHER" id="PTHR30413:SF10">
    <property type="entry name" value="CAPSULE POLYSACCHARIDE EXPORT INNER-MEMBRANE PROTEIN CTRC"/>
    <property type="match status" value="1"/>
</dbReference>
<dbReference type="EMBL" id="BAAAFO010000005">
    <property type="protein sequence ID" value="GAA0263995.1"/>
    <property type="molecule type" value="Genomic_DNA"/>
</dbReference>
<feature type="transmembrane region" description="Helical" evidence="11">
    <location>
        <begin position="73"/>
        <end position="95"/>
    </location>
</feature>
<evidence type="ECO:0000313" key="14">
    <source>
        <dbReference type="Proteomes" id="UP001500657"/>
    </source>
</evidence>
<evidence type="ECO:0000256" key="2">
    <source>
        <dbReference type="ARBA" id="ARBA00007783"/>
    </source>
</evidence>
<evidence type="ECO:0000256" key="11">
    <source>
        <dbReference type="RuleBase" id="RU361157"/>
    </source>
</evidence>
<keyword evidence="9" id="KW-0625">Polysaccharide transport</keyword>
<dbReference type="PROSITE" id="PS51012">
    <property type="entry name" value="ABC_TM2"/>
    <property type="match status" value="1"/>
</dbReference>
<feature type="transmembrane region" description="Helical" evidence="11">
    <location>
        <begin position="41"/>
        <end position="61"/>
    </location>
</feature>
<dbReference type="InterPro" id="IPR000412">
    <property type="entry name" value="ABC_2_transport"/>
</dbReference>
<keyword evidence="10 11" id="KW-0472">Membrane</keyword>
<feature type="transmembrane region" description="Helical" evidence="11">
    <location>
        <begin position="240"/>
        <end position="258"/>
    </location>
</feature>
<proteinExistence type="inferred from homology"/>
<dbReference type="Pfam" id="PF01061">
    <property type="entry name" value="ABC2_membrane"/>
    <property type="match status" value="1"/>
</dbReference>
<dbReference type="PRINTS" id="PR00164">
    <property type="entry name" value="ABC2TRNSPORT"/>
</dbReference>
<keyword evidence="5" id="KW-0762">Sugar transport</keyword>
<keyword evidence="4 11" id="KW-1003">Cell membrane</keyword>
<gene>
    <name evidence="13" type="ORF">GCM10009126_32140</name>
</gene>
<feature type="transmembrane region" description="Helical" evidence="11">
    <location>
        <begin position="150"/>
        <end position="171"/>
    </location>
</feature>
<protein>
    <recommendedName>
        <fullName evidence="11">Transport permease protein</fullName>
    </recommendedName>
</protein>
<evidence type="ECO:0000256" key="10">
    <source>
        <dbReference type="ARBA" id="ARBA00023136"/>
    </source>
</evidence>
<evidence type="ECO:0000256" key="5">
    <source>
        <dbReference type="ARBA" id="ARBA00022597"/>
    </source>
</evidence>
<dbReference type="Proteomes" id="UP001500657">
    <property type="component" value="Unassembled WGS sequence"/>
</dbReference>
<dbReference type="PANTHER" id="PTHR30413">
    <property type="entry name" value="INNER MEMBRANE TRANSPORT PERMEASE"/>
    <property type="match status" value="1"/>
</dbReference>
<keyword evidence="6 11" id="KW-0812">Transmembrane</keyword>
<evidence type="ECO:0000259" key="12">
    <source>
        <dbReference type="PROSITE" id="PS51012"/>
    </source>
</evidence>
<feature type="domain" description="ABC transmembrane type-2" evidence="12">
    <location>
        <begin position="38"/>
        <end position="261"/>
    </location>
</feature>
<accession>A0ABP3EI15</accession>
<evidence type="ECO:0000256" key="8">
    <source>
        <dbReference type="ARBA" id="ARBA00022989"/>
    </source>
</evidence>
<keyword evidence="14" id="KW-1185">Reference proteome</keyword>
<feature type="transmembrane region" description="Helical" evidence="11">
    <location>
        <begin position="115"/>
        <end position="138"/>
    </location>
</feature>
<comment type="subcellular location">
    <subcellularLocation>
        <location evidence="11">Cell inner membrane</location>
        <topology evidence="11">Multi-pass membrane protein</topology>
    </subcellularLocation>
    <subcellularLocation>
        <location evidence="1">Cell membrane</location>
        <topology evidence="1">Multi-pass membrane protein</topology>
    </subcellularLocation>
</comment>
<keyword evidence="7" id="KW-0972">Capsule biogenesis/degradation</keyword>
<keyword evidence="8 11" id="KW-1133">Transmembrane helix</keyword>
<evidence type="ECO:0000256" key="4">
    <source>
        <dbReference type="ARBA" id="ARBA00022475"/>
    </source>
</evidence>
<evidence type="ECO:0000313" key="13">
    <source>
        <dbReference type="EMBL" id="GAA0263995.1"/>
    </source>
</evidence>
<dbReference type="InterPro" id="IPR047817">
    <property type="entry name" value="ABC2_TM_bact-type"/>
</dbReference>
<sequence length="269" mass="30530">MTLVREDQGPFSELIENWFLLKRLIARDIKARYQGSMFGTLWAFGTPLLLLFAYWFVLGVMLQAKWGAVPSKLYPVILFSGLIVHLFGADVLGRAPMLIIENGTYVKKVVFPLATLQWMAVATAAFHLLINLLILLAGQLLIAGHLPATWPLIIVVIVPLLPLLLGLSWFLSSIGTFLRDVQQVIPLLLTLMMFLSPIFFPMELVPERYRYLMYINPLTLIIVQVRVVAIEGSWPDFTALSIYAVCSVIFMYAGYWWFCRTRKGFADVI</sequence>